<accession>A0A9P9HA50</accession>
<feature type="domain" description="Heterokaryon incompatibility" evidence="1">
    <location>
        <begin position="140"/>
        <end position="286"/>
    </location>
</feature>
<protein>
    <submittedName>
        <fullName evidence="2">Heterokaryon incompatibility protein-domain-containing protein</fullName>
    </submittedName>
</protein>
<proteinExistence type="predicted"/>
<comment type="caution">
    <text evidence="2">The sequence shown here is derived from an EMBL/GenBank/DDBJ whole genome shotgun (WGS) entry which is preliminary data.</text>
</comment>
<dbReference type="OrthoDB" id="2157530at2759"/>
<dbReference type="Pfam" id="PF06985">
    <property type="entry name" value="HET"/>
    <property type="match status" value="1"/>
</dbReference>
<dbReference type="PANTHER" id="PTHR24148:SF81">
    <property type="entry name" value="HETEROKARYON INCOMPATIBILITY DOMAIN-CONTAINING PROTEIN"/>
    <property type="match status" value="1"/>
</dbReference>
<evidence type="ECO:0000313" key="2">
    <source>
        <dbReference type="EMBL" id="KAH7252967.1"/>
    </source>
</evidence>
<dbReference type="EMBL" id="JAGTJS010000011">
    <property type="protein sequence ID" value="KAH7252967.1"/>
    <property type="molecule type" value="Genomic_DNA"/>
</dbReference>
<evidence type="ECO:0000259" key="1">
    <source>
        <dbReference type="Pfam" id="PF06985"/>
    </source>
</evidence>
<dbReference type="AlphaFoldDB" id="A0A9P9HA50"/>
<dbReference type="Proteomes" id="UP000736672">
    <property type="component" value="Unassembled WGS sequence"/>
</dbReference>
<name>A0A9P9HA50_FUSSL</name>
<reference evidence="2" key="1">
    <citation type="journal article" date="2021" name="Nat. Commun.">
        <title>Genetic determinants of endophytism in the Arabidopsis root mycobiome.</title>
        <authorList>
            <person name="Mesny F."/>
            <person name="Miyauchi S."/>
            <person name="Thiergart T."/>
            <person name="Pickel B."/>
            <person name="Atanasova L."/>
            <person name="Karlsson M."/>
            <person name="Huettel B."/>
            <person name="Barry K.W."/>
            <person name="Haridas S."/>
            <person name="Chen C."/>
            <person name="Bauer D."/>
            <person name="Andreopoulos W."/>
            <person name="Pangilinan J."/>
            <person name="LaButti K."/>
            <person name="Riley R."/>
            <person name="Lipzen A."/>
            <person name="Clum A."/>
            <person name="Drula E."/>
            <person name="Henrissat B."/>
            <person name="Kohler A."/>
            <person name="Grigoriev I.V."/>
            <person name="Martin F.M."/>
            <person name="Hacquard S."/>
        </authorList>
    </citation>
    <scope>NUCLEOTIDE SEQUENCE</scope>
    <source>
        <strain evidence="2">FSSC 5 MPI-SDFR-AT-0091</strain>
    </source>
</reference>
<gene>
    <name evidence="2" type="ORF">B0J15DRAFT_559843</name>
</gene>
<evidence type="ECO:0000313" key="3">
    <source>
        <dbReference type="Proteomes" id="UP000736672"/>
    </source>
</evidence>
<dbReference type="PANTHER" id="PTHR24148">
    <property type="entry name" value="ANKYRIN REPEAT DOMAIN-CONTAINING PROTEIN 39 HOMOLOG-RELATED"/>
    <property type="match status" value="1"/>
</dbReference>
<keyword evidence="3" id="KW-1185">Reference proteome</keyword>
<dbReference type="InterPro" id="IPR052895">
    <property type="entry name" value="HetReg/Transcr_Mod"/>
</dbReference>
<organism evidence="2 3">
    <name type="scientific">Fusarium solani</name>
    <name type="common">Filamentous fungus</name>
    <dbReference type="NCBI Taxonomy" id="169388"/>
    <lineage>
        <taxon>Eukaryota</taxon>
        <taxon>Fungi</taxon>
        <taxon>Dikarya</taxon>
        <taxon>Ascomycota</taxon>
        <taxon>Pezizomycotina</taxon>
        <taxon>Sordariomycetes</taxon>
        <taxon>Hypocreomycetidae</taxon>
        <taxon>Hypocreales</taxon>
        <taxon>Nectriaceae</taxon>
        <taxon>Fusarium</taxon>
        <taxon>Fusarium solani species complex</taxon>
    </lineage>
</organism>
<dbReference type="InterPro" id="IPR010730">
    <property type="entry name" value="HET"/>
</dbReference>
<sequence>MNRWHKVSCREPDVQVLSDKTIRCLACHQTPHTTQLIAERATVSSVPSVPPDKPLGQLKLWWPRSVPYSVSTLPASDDAGTGQDDMDVDHASEAALTSGPYPSTLGPNELRLICIEAAPSPDYPLHLSLEVYDLDNCPEYEAVSYTWAGEDGDSSLSKPIYVGPFWDSLVQTKNCWEMLRFVRPWRGIRMLWVDAICINQDNIPERSGQVANMDRIYSSCSRVVVYLGPDLATLLHGRHARRGRLHELETGVIKPVFPAQTQQLQPYRLEDLLSRRYFSRIWVVQELLLSKGAIIRIGDVDFWADASMSSRLSSSMPTWTWGQTHAAWAQYISQGASSIGDLKELLQTTALSLATDPRDRIFGLLGIMPELSVLSDPPTSDSNGPPLQLGGIQADYTLSCQQIFIGLLGYCILNLRRPDILYHASSVSPMPGYPSWVPNWTSPETWRLLFQSPKADDERILSLIRDRIPPESADLSDTSESEDDEDPVRFHDLEGPAHAYVQAERRWNQNASIDTSTGALSINLTHCMPLSGALEKIEEANGFFLFSLDAEPCAVYLVSQHRLDELVTGSDNDQLFILDTDDDSRIYLILRPSNPQNAFKLVAVCPYVTITTRWTGAPGVALKDLQYSLYEALPEIQRQLDQELDLEEEFAPLCSGVKSYRDLLPTLVKRHREGPEDVWELASAIYDACVERIDPRFSPRISDDGHVEITISSLDKEFPIYTRRIINHDHGPDFRYRIKGEEEWRDVPLSLTTYGNIIRSEEQWIEVQFAEITDPRYFRPDAHQISRGLFRDLDRFAQVSRHTGEDMLSMLMRERRDEDKFVGCESASLHQLFWHDDPWDKLQLVGSTSMVHIE</sequence>